<keyword evidence="3" id="KW-1185">Reference proteome</keyword>
<evidence type="ECO:0000256" key="1">
    <source>
        <dbReference type="SAM" id="SignalP"/>
    </source>
</evidence>
<evidence type="ECO:0000313" key="3">
    <source>
        <dbReference type="Proteomes" id="UP001596282"/>
    </source>
</evidence>
<dbReference type="RefSeq" id="WP_137629040.1">
    <property type="nucleotide sequence ID" value="NZ_BJDJ01000016.1"/>
</dbReference>
<gene>
    <name evidence="2" type="ORF">ACFP5Y_06590</name>
</gene>
<accession>A0ABW1RZL6</accession>
<dbReference type="Proteomes" id="UP001596282">
    <property type="component" value="Unassembled WGS sequence"/>
</dbReference>
<evidence type="ECO:0000313" key="2">
    <source>
        <dbReference type="EMBL" id="MFC6180881.1"/>
    </source>
</evidence>
<feature type="signal peptide" evidence="1">
    <location>
        <begin position="1"/>
        <end position="23"/>
    </location>
</feature>
<comment type="caution">
    <text evidence="2">The sequence shown here is derived from an EMBL/GenBank/DDBJ whole genome shotgun (WGS) entry which is preliminary data.</text>
</comment>
<feature type="chain" id="PRO_5045338850" description="Extracellular protein" evidence="1">
    <location>
        <begin position="24"/>
        <end position="191"/>
    </location>
</feature>
<protein>
    <recommendedName>
        <fullName evidence="4">Extracellular protein</fullName>
    </recommendedName>
</protein>
<evidence type="ECO:0008006" key="4">
    <source>
        <dbReference type="Google" id="ProtNLM"/>
    </source>
</evidence>
<name>A0ABW1RZL6_9LACO</name>
<organism evidence="2 3">
    <name type="scientific">Lactiplantibacillus daowaiensis</name>
    <dbReference type="NCBI Taxonomy" id="2559918"/>
    <lineage>
        <taxon>Bacteria</taxon>
        <taxon>Bacillati</taxon>
        <taxon>Bacillota</taxon>
        <taxon>Bacilli</taxon>
        <taxon>Lactobacillales</taxon>
        <taxon>Lactobacillaceae</taxon>
        <taxon>Lactiplantibacillus</taxon>
    </lineage>
</organism>
<dbReference type="EMBL" id="JBHSSC010000017">
    <property type="protein sequence ID" value="MFC6180881.1"/>
    <property type="molecule type" value="Genomic_DNA"/>
</dbReference>
<reference evidence="3" key="1">
    <citation type="journal article" date="2019" name="Int. J. Syst. Evol. Microbiol.">
        <title>The Global Catalogue of Microorganisms (GCM) 10K type strain sequencing project: providing services to taxonomists for standard genome sequencing and annotation.</title>
        <authorList>
            <consortium name="The Broad Institute Genomics Platform"/>
            <consortium name="The Broad Institute Genome Sequencing Center for Infectious Disease"/>
            <person name="Wu L."/>
            <person name="Ma J."/>
        </authorList>
    </citation>
    <scope>NUCLEOTIDE SEQUENCE [LARGE SCALE GENOMIC DNA]</scope>
    <source>
        <strain evidence="3">CCM 8933</strain>
    </source>
</reference>
<proteinExistence type="predicted"/>
<sequence length="191" mass="20759">MSKKWLASLAVGTALMGTGVAVGVVATQVSQPATVQAAVKTKTYKIDRAYRKDGKWYTMKVKLTYGKPVTVKTPKFKGYVAYTRGEFNLTLTANGDVQMSGNGGYYFKTISAQVQKANAKSKKAVTTNGTIYYGNAKTVSYKVKGKVGTIVSAKVPQIKGYKSNVKKMKVGINDKGKDGAWKLTKVTYKRK</sequence>
<keyword evidence="1" id="KW-0732">Signal</keyword>